<dbReference type="PANTHER" id="PTHR43808:SF9">
    <property type="entry name" value="BLL0789 PROTEIN"/>
    <property type="match status" value="1"/>
</dbReference>
<dbReference type="Pfam" id="PF01546">
    <property type="entry name" value="Peptidase_M20"/>
    <property type="match status" value="1"/>
</dbReference>
<dbReference type="InterPro" id="IPR050072">
    <property type="entry name" value="Peptidase_M20A"/>
</dbReference>
<proteinExistence type="predicted"/>
<dbReference type="InterPro" id="IPR011650">
    <property type="entry name" value="Peptidase_M20_dimer"/>
</dbReference>
<comment type="cofactor">
    <cofactor evidence="1">
        <name>Zn(2+)</name>
        <dbReference type="ChEBI" id="CHEBI:29105"/>
    </cofactor>
</comment>
<dbReference type="Proteomes" id="UP001198830">
    <property type="component" value="Unassembled WGS sequence"/>
</dbReference>
<dbReference type="SUPFAM" id="SSF53187">
    <property type="entry name" value="Zn-dependent exopeptidases"/>
    <property type="match status" value="1"/>
</dbReference>
<dbReference type="Gene3D" id="3.40.630.10">
    <property type="entry name" value="Zn peptidases"/>
    <property type="match status" value="1"/>
</dbReference>
<dbReference type="SUPFAM" id="SSF55031">
    <property type="entry name" value="Bacterial exopeptidase dimerisation domain"/>
    <property type="match status" value="1"/>
</dbReference>
<feature type="domain" description="Peptidase M20 dimerisation" evidence="5">
    <location>
        <begin position="200"/>
        <end position="298"/>
    </location>
</feature>
<evidence type="ECO:0000259" key="5">
    <source>
        <dbReference type="Pfam" id="PF07687"/>
    </source>
</evidence>
<evidence type="ECO:0000313" key="7">
    <source>
        <dbReference type="Proteomes" id="UP001198830"/>
    </source>
</evidence>
<evidence type="ECO:0000313" key="6">
    <source>
        <dbReference type="EMBL" id="MCC4233742.1"/>
    </source>
</evidence>
<dbReference type="InterPro" id="IPR001261">
    <property type="entry name" value="ArgE/DapE_CS"/>
</dbReference>
<dbReference type="PIRSF" id="PIRSF037238">
    <property type="entry name" value="Carboxypeptidase_G2"/>
    <property type="match status" value="1"/>
</dbReference>
<evidence type="ECO:0000256" key="3">
    <source>
        <dbReference type="ARBA" id="ARBA00022801"/>
    </source>
</evidence>
<protein>
    <submittedName>
        <fullName evidence="6">Hydrolase</fullName>
    </submittedName>
</protein>
<keyword evidence="2" id="KW-0479">Metal-binding</keyword>
<evidence type="ECO:0000256" key="2">
    <source>
        <dbReference type="ARBA" id="ARBA00022723"/>
    </source>
</evidence>
<dbReference type="Gene3D" id="3.30.70.360">
    <property type="match status" value="1"/>
</dbReference>
<keyword evidence="3 6" id="KW-0378">Hydrolase</keyword>
<dbReference type="InterPro" id="IPR017150">
    <property type="entry name" value="Pept_M20_glutamate_carboxypep"/>
</dbReference>
<keyword evidence="4" id="KW-0862">Zinc</keyword>
<dbReference type="RefSeq" id="WP_228227527.1">
    <property type="nucleotide sequence ID" value="NZ_JAJGNP010000011.1"/>
</dbReference>
<dbReference type="InterPro" id="IPR036264">
    <property type="entry name" value="Bact_exopeptidase_dim_dom"/>
</dbReference>
<organism evidence="6 7">
    <name type="scientific">Sphingobium soli</name>
    <dbReference type="NCBI Taxonomy" id="1591116"/>
    <lineage>
        <taxon>Bacteria</taxon>
        <taxon>Pseudomonadati</taxon>
        <taxon>Pseudomonadota</taxon>
        <taxon>Alphaproteobacteria</taxon>
        <taxon>Sphingomonadales</taxon>
        <taxon>Sphingomonadaceae</taxon>
        <taxon>Sphingobium</taxon>
    </lineage>
</organism>
<sequence length="408" mass="42716">MTRLSVEEERLLDHAAAAPMLEQVQQWAMINSGSRNIDGLAHMATMLADAFSALPGDVTLVDPAPVESIAPDGRVQPLVHGQHLLLSVRPAAATRLLLTGHMDTVFAIDHPFQNQRWLEPGILNGPGVADMKGGIAVMLAALSALEATGVVDHVGYDVVINSDEEVGSASSAALLRDRAAGKLAAFTYEPALPDGTLAGARAGSGNFSVIVTGRSAHAGRNPDDGRNALLAAADLALRLKAASGSGFSCNPARIDGGGPNNVVPDHAVLRVNFRPRTPDDEQAARALIDRAMADIARDHDVTLHLHGGFGRPPKPMDAKAERLFGLVRQCGADLGLSIGWRDTGGVCDGNNIAACGVPVVDTMGVRGGSIHSDAEFLLADSLPERARLSGLSLWRIAQGQFQPGQERG</sequence>
<evidence type="ECO:0000256" key="1">
    <source>
        <dbReference type="ARBA" id="ARBA00001947"/>
    </source>
</evidence>
<dbReference type="EMBL" id="JAJGNP010000011">
    <property type="protein sequence ID" value="MCC4233742.1"/>
    <property type="molecule type" value="Genomic_DNA"/>
</dbReference>
<dbReference type="PANTHER" id="PTHR43808">
    <property type="entry name" value="ACETYLORNITHINE DEACETYLASE"/>
    <property type="match status" value="1"/>
</dbReference>
<dbReference type="Pfam" id="PF07687">
    <property type="entry name" value="M20_dimer"/>
    <property type="match status" value="1"/>
</dbReference>
<keyword evidence="7" id="KW-1185">Reference proteome</keyword>
<gene>
    <name evidence="6" type="ORF">LL253_13725</name>
</gene>
<dbReference type="GO" id="GO:0016787">
    <property type="term" value="F:hydrolase activity"/>
    <property type="evidence" value="ECO:0007669"/>
    <property type="project" value="UniProtKB-KW"/>
</dbReference>
<dbReference type="NCBIfam" id="NF005602">
    <property type="entry name" value="PRK07338.1"/>
    <property type="match status" value="1"/>
</dbReference>
<name>A0ABS8H5D2_9SPHN</name>
<evidence type="ECO:0000256" key="4">
    <source>
        <dbReference type="ARBA" id="ARBA00022833"/>
    </source>
</evidence>
<reference evidence="6 7" key="1">
    <citation type="submission" date="2021-10" db="EMBL/GenBank/DDBJ databases">
        <title>The diversity and Nitrogen Metabolism of Culturable Nitrate-Utilizing Bacteria Within the Oxygen Minimum Zone of the Changjiang (Yangtze River)Estuary.</title>
        <authorList>
            <person name="Zhang D."/>
            <person name="Zheng J."/>
            <person name="Liu S."/>
            <person name="He W."/>
        </authorList>
    </citation>
    <scope>NUCLEOTIDE SEQUENCE [LARGE SCALE GENOMIC DNA]</scope>
    <source>
        <strain evidence="6 7">FXH275-2</strain>
    </source>
</reference>
<comment type="caution">
    <text evidence="6">The sequence shown here is derived from an EMBL/GenBank/DDBJ whole genome shotgun (WGS) entry which is preliminary data.</text>
</comment>
<dbReference type="PROSITE" id="PS00758">
    <property type="entry name" value="ARGE_DAPE_CPG2_1"/>
    <property type="match status" value="1"/>
</dbReference>
<dbReference type="InterPro" id="IPR002933">
    <property type="entry name" value="Peptidase_M20"/>
</dbReference>
<accession>A0ABS8H5D2</accession>